<evidence type="ECO:0000313" key="2">
    <source>
        <dbReference type="Proteomes" id="UP000191342"/>
    </source>
</evidence>
<proteinExistence type="predicted"/>
<keyword evidence="2" id="KW-1185">Reference proteome</keyword>
<gene>
    <name evidence="1" type="ORF">PENFLA_c102G10770</name>
</gene>
<organism evidence="1 2">
    <name type="scientific">Penicillium flavigenum</name>
    <dbReference type="NCBI Taxonomy" id="254877"/>
    <lineage>
        <taxon>Eukaryota</taxon>
        <taxon>Fungi</taxon>
        <taxon>Dikarya</taxon>
        <taxon>Ascomycota</taxon>
        <taxon>Pezizomycotina</taxon>
        <taxon>Eurotiomycetes</taxon>
        <taxon>Eurotiomycetidae</taxon>
        <taxon>Eurotiales</taxon>
        <taxon>Aspergillaceae</taxon>
        <taxon>Penicillium</taxon>
    </lineage>
</organism>
<protein>
    <submittedName>
        <fullName evidence="1">Uncharacterized protein</fullName>
    </submittedName>
</protein>
<name>A0A1V6S7X2_9EURO</name>
<evidence type="ECO:0000313" key="1">
    <source>
        <dbReference type="EMBL" id="OQE09703.1"/>
    </source>
</evidence>
<accession>A0A1V6S7X2</accession>
<reference evidence="2" key="1">
    <citation type="journal article" date="2017" name="Nat. Microbiol.">
        <title>Global analysis of biosynthetic gene clusters reveals vast potential of secondary metabolite production in Penicillium species.</title>
        <authorList>
            <person name="Nielsen J.C."/>
            <person name="Grijseels S."/>
            <person name="Prigent S."/>
            <person name="Ji B."/>
            <person name="Dainat J."/>
            <person name="Nielsen K.F."/>
            <person name="Frisvad J.C."/>
            <person name="Workman M."/>
            <person name="Nielsen J."/>
        </authorList>
    </citation>
    <scope>NUCLEOTIDE SEQUENCE [LARGE SCALE GENOMIC DNA]</scope>
    <source>
        <strain evidence="2">IBT 14082</strain>
    </source>
</reference>
<dbReference type="OrthoDB" id="10353282at2759"/>
<sequence>MATTVVSWLLVAHAERSLSLTTRFTRPGGLRVKSGCKNGTEPIITASYHSARSQPRLVQIVYSVGSSDIPYSFILYSK</sequence>
<dbReference type="Proteomes" id="UP000191342">
    <property type="component" value="Unassembled WGS sequence"/>
</dbReference>
<comment type="caution">
    <text evidence="1">The sequence shown here is derived from an EMBL/GenBank/DDBJ whole genome shotgun (WGS) entry which is preliminary data.</text>
</comment>
<dbReference type="EMBL" id="MLQL01000102">
    <property type="protein sequence ID" value="OQE09703.1"/>
    <property type="molecule type" value="Genomic_DNA"/>
</dbReference>
<dbReference type="AlphaFoldDB" id="A0A1V6S7X2"/>